<organism evidence="2 3">
    <name type="scientific">Mikania micrantha</name>
    <name type="common">bitter vine</name>
    <dbReference type="NCBI Taxonomy" id="192012"/>
    <lineage>
        <taxon>Eukaryota</taxon>
        <taxon>Viridiplantae</taxon>
        <taxon>Streptophyta</taxon>
        <taxon>Embryophyta</taxon>
        <taxon>Tracheophyta</taxon>
        <taxon>Spermatophyta</taxon>
        <taxon>Magnoliopsida</taxon>
        <taxon>eudicotyledons</taxon>
        <taxon>Gunneridae</taxon>
        <taxon>Pentapetalae</taxon>
        <taxon>asterids</taxon>
        <taxon>campanulids</taxon>
        <taxon>Asterales</taxon>
        <taxon>Asteraceae</taxon>
        <taxon>Asteroideae</taxon>
        <taxon>Heliantheae alliance</taxon>
        <taxon>Eupatorieae</taxon>
        <taxon>Mikania</taxon>
    </lineage>
</organism>
<name>A0A5N6PQR4_9ASTR</name>
<evidence type="ECO:0000313" key="2">
    <source>
        <dbReference type="EMBL" id="KAD6796001.1"/>
    </source>
</evidence>
<protein>
    <submittedName>
        <fullName evidence="2">Uncharacterized protein</fullName>
    </submittedName>
</protein>
<accession>A0A5N6PQR4</accession>
<dbReference type="EMBL" id="SZYD01000003">
    <property type="protein sequence ID" value="KAD6796001.1"/>
    <property type="molecule type" value="Genomic_DNA"/>
</dbReference>
<evidence type="ECO:0000256" key="1">
    <source>
        <dbReference type="SAM" id="MobiDB-lite"/>
    </source>
</evidence>
<keyword evidence="3" id="KW-1185">Reference proteome</keyword>
<evidence type="ECO:0000313" key="3">
    <source>
        <dbReference type="Proteomes" id="UP000326396"/>
    </source>
</evidence>
<feature type="compositionally biased region" description="Polar residues" evidence="1">
    <location>
        <begin position="36"/>
        <end position="46"/>
    </location>
</feature>
<gene>
    <name evidence="2" type="ORF">E3N88_06897</name>
</gene>
<dbReference type="AlphaFoldDB" id="A0A5N6PQR4"/>
<sequence>MSRIDDHNREIRENRFETTKLSLLGFSGTHRGTRWPNRSSCRGTRQTSRRVDSRIPSRSAKHLSGLVSRARNHSTIFNLQTPVAAIGSH</sequence>
<proteinExistence type="predicted"/>
<comment type="caution">
    <text evidence="2">The sequence shown here is derived from an EMBL/GenBank/DDBJ whole genome shotgun (WGS) entry which is preliminary data.</text>
</comment>
<feature type="region of interest" description="Disordered" evidence="1">
    <location>
        <begin position="27"/>
        <end position="56"/>
    </location>
</feature>
<reference evidence="2 3" key="1">
    <citation type="submission" date="2019-05" db="EMBL/GenBank/DDBJ databases">
        <title>Mikania micrantha, genome provides insights into the molecular mechanism of rapid growth.</title>
        <authorList>
            <person name="Liu B."/>
        </authorList>
    </citation>
    <scope>NUCLEOTIDE SEQUENCE [LARGE SCALE GENOMIC DNA]</scope>
    <source>
        <strain evidence="2">NLD-2019</strain>
        <tissue evidence="2">Leaf</tissue>
    </source>
</reference>
<dbReference type="Proteomes" id="UP000326396">
    <property type="component" value="Linkage Group LG11"/>
</dbReference>